<dbReference type="InterPro" id="IPR000326">
    <property type="entry name" value="PAP2/HPO"/>
</dbReference>
<reference evidence="3" key="1">
    <citation type="journal article" date="2020" name="Int. J. Syst. Evol. Microbiol.">
        <title>Aquipluma nitroreducens gen. nov. sp. nov., a novel facultatively anaerobic bacterium isolated from a freshwater lake.</title>
        <authorList>
            <person name="Watanabe M."/>
            <person name="Kojima H."/>
            <person name="Fukui M."/>
        </authorList>
    </citation>
    <scope>NUCLEOTIDE SEQUENCE</scope>
    <source>
        <strain evidence="3">MeG22</strain>
    </source>
</reference>
<dbReference type="PANTHER" id="PTHR14969">
    <property type="entry name" value="SPHINGOSINE-1-PHOSPHATE PHOSPHOHYDROLASE"/>
    <property type="match status" value="1"/>
</dbReference>
<dbReference type="KEGG" id="anf:AQPE_0893"/>
<dbReference type="Proteomes" id="UP001193389">
    <property type="component" value="Chromosome"/>
</dbReference>
<dbReference type="PANTHER" id="PTHR14969:SF13">
    <property type="entry name" value="AT30094P"/>
    <property type="match status" value="1"/>
</dbReference>
<organism evidence="3 4">
    <name type="scientific">Aquipluma nitroreducens</name>
    <dbReference type="NCBI Taxonomy" id="2010828"/>
    <lineage>
        <taxon>Bacteria</taxon>
        <taxon>Pseudomonadati</taxon>
        <taxon>Bacteroidota</taxon>
        <taxon>Bacteroidia</taxon>
        <taxon>Marinilabiliales</taxon>
        <taxon>Prolixibacteraceae</taxon>
        <taxon>Aquipluma</taxon>
    </lineage>
</organism>
<dbReference type="InterPro" id="IPR036938">
    <property type="entry name" value="PAP2/HPO_sf"/>
</dbReference>
<feature type="chain" id="PRO_5024358072" evidence="1">
    <location>
        <begin position="25"/>
        <end position="268"/>
    </location>
</feature>
<evidence type="ECO:0000313" key="3">
    <source>
        <dbReference type="EMBL" id="BBE16749.1"/>
    </source>
</evidence>
<name>A0A5K7S5F2_9BACT</name>
<dbReference type="RefSeq" id="WP_318349795.1">
    <property type="nucleotide sequence ID" value="NZ_AP018694.1"/>
</dbReference>
<feature type="signal peptide" evidence="1">
    <location>
        <begin position="1"/>
        <end position="24"/>
    </location>
</feature>
<gene>
    <name evidence="3" type="ORF">AQPE_0893</name>
</gene>
<sequence>MKSNLKCKLTVLFALVVFSNVLFAQIDTIRFNKYYFKKYWTDAKAIAVSPAKWDSKDWTKLGVFVVAECGLSFADQPVKDFFQSHKNNSESYVSRNILEHFGAEHSFIVMSGILTYGMLAKDKKYVSTALLALESFALASLVTRIPKTIVGRERPDNWQGDGPFTFNGPFHGNSFPSGHTTASFAVASVIATQFRDSKWIPVTAYTVAGLAGLSRIYDNKHWLTDVVAGATIGTLVGNLVSHRTSNSKLTVVPFGNRNFQGVRLAYTL</sequence>
<evidence type="ECO:0000256" key="1">
    <source>
        <dbReference type="SAM" id="SignalP"/>
    </source>
</evidence>
<evidence type="ECO:0000313" key="4">
    <source>
        <dbReference type="Proteomes" id="UP001193389"/>
    </source>
</evidence>
<accession>A0A5K7S5F2</accession>
<keyword evidence="4" id="KW-1185">Reference proteome</keyword>
<dbReference type="Gene3D" id="1.20.144.10">
    <property type="entry name" value="Phosphatidic acid phosphatase type 2/haloperoxidase"/>
    <property type="match status" value="1"/>
</dbReference>
<proteinExistence type="predicted"/>
<keyword evidence="1" id="KW-0732">Signal</keyword>
<evidence type="ECO:0000259" key="2">
    <source>
        <dbReference type="SMART" id="SM00014"/>
    </source>
</evidence>
<dbReference type="EMBL" id="AP018694">
    <property type="protein sequence ID" value="BBE16749.1"/>
    <property type="molecule type" value="Genomic_DNA"/>
</dbReference>
<dbReference type="Pfam" id="PF01569">
    <property type="entry name" value="PAP2"/>
    <property type="match status" value="1"/>
</dbReference>
<protein>
    <submittedName>
        <fullName evidence="3">PAP2 superfamily protein</fullName>
    </submittedName>
</protein>
<dbReference type="SUPFAM" id="SSF48317">
    <property type="entry name" value="Acid phosphatase/Vanadium-dependent haloperoxidase"/>
    <property type="match status" value="1"/>
</dbReference>
<dbReference type="CDD" id="cd03394">
    <property type="entry name" value="PAP2_like_5"/>
    <property type="match status" value="1"/>
</dbReference>
<dbReference type="SMART" id="SM00014">
    <property type="entry name" value="acidPPc"/>
    <property type="match status" value="1"/>
</dbReference>
<feature type="domain" description="Phosphatidic acid phosphatase type 2/haloperoxidase" evidence="2">
    <location>
        <begin position="129"/>
        <end position="241"/>
    </location>
</feature>
<dbReference type="AlphaFoldDB" id="A0A5K7S5F2"/>